<protein>
    <submittedName>
        <fullName evidence="1">PIR protein</fullName>
    </submittedName>
</protein>
<dbReference type="InterPro" id="IPR008780">
    <property type="entry name" value="Plasmodium_Vir"/>
</dbReference>
<dbReference type="Proteomes" id="UP000242942">
    <property type="component" value="Unassembled WGS sequence"/>
</dbReference>
<organism evidence="1 2">
    <name type="scientific">Plasmodium ovale</name>
    <name type="common">malaria parasite P. ovale</name>
    <dbReference type="NCBI Taxonomy" id="36330"/>
    <lineage>
        <taxon>Eukaryota</taxon>
        <taxon>Sar</taxon>
        <taxon>Alveolata</taxon>
        <taxon>Apicomplexa</taxon>
        <taxon>Aconoidasida</taxon>
        <taxon>Haemosporida</taxon>
        <taxon>Plasmodiidae</taxon>
        <taxon>Plasmodium</taxon>
        <taxon>Plasmodium (Plasmodium)</taxon>
    </lineage>
</organism>
<keyword evidence="2" id="KW-1185">Reference proteome</keyword>
<dbReference type="OrthoDB" id="10314114at2759"/>
<dbReference type="VEuPathDB" id="PlasmoDB:PocGH01_00095500"/>
<evidence type="ECO:0000313" key="2">
    <source>
        <dbReference type="Proteomes" id="UP000242942"/>
    </source>
</evidence>
<proteinExistence type="predicted"/>
<dbReference type="EMBL" id="FLRI01000049">
    <property type="protein sequence ID" value="SBT83136.1"/>
    <property type="molecule type" value="Genomic_DNA"/>
</dbReference>
<dbReference type="VEuPathDB" id="PlasmoDB:POWCR01_000185800"/>
<accession>A0A1D3JBY8</accession>
<dbReference type="AlphaFoldDB" id="A0A1D3JBY8"/>
<name>A0A1D3JBY8_PLAOA</name>
<sequence length="337" mass="39012">SVDVSQLPSVKFDKELKSKIDYDTVHNFIKYETTNEQIRRWITKFHANTEEYFKYVSKQPSSSHDKGCREFYYLTYYILNKIHSLRENFMETFTFREEIKSIRDKYFSSSSSFICNTKHNYLKYQEKFLDDFCEDINFINENNDAIQISDQCQSIIDNISSRRVKLTGMKDFFERGGRSKQITDTCNYEILELKFPPFVCTPNSKPEPLHKASMGSEHHADSQQLGKVLGAQSFSPSGELTIHGQESFVNPEGGTNNVSPINDIISVSLPILGVSVFSFFLYNFTSFGSKIQTFLKKKNDISINQDDNITNPLSLDASNYEDIYSDNMQYNISYHNV</sequence>
<feature type="non-terminal residue" evidence="1">
    <location>
        <position position="1"/>
    </location>
</feature>
<dbReference type="Pfam" id="PF05795">
    <property type="entry name" value="Plasmodium_Vir"/>
    <property type="match status" value="1"/>
</dbReference>
<reference evidence="1 2" key="1">
    <citation type="submission" date="2016-06" db="EMBL/GenBank/DDBJ databases">
        <authorList>
            <consortium name="Pathogen Informatics"/>
        </authorList>
    </citation>
    <scope>NUCLEOTIDE SEQUENCE [LARGE SCALE GENOMIC DNA]</scope>
    <source>
        <strain evidence="1">PocGH01</strain>
    </source>
</reference>
<gene>
    <name evidence="1" type="primary">PocGH01_00095500</name>
    <name evidence="1" type="ORF">POCGH01_00095500</name>
</gene>
<evidence type="ECO:0000313" key="1">
    <source>
        <dbReference type="EMBL" id="SBT83136.1"/>
    </source>
</evidence>